<dbReference type="Proteomes" id="UP000054477">
    <property type="component" value="Unassembled WGS sequence"/>
</dbReference>
<dbReference type="EMBL" id="KN838635">
    <property type="protein sequence ID" value="KIJ99969.1"/>
    <property type="molecule type" value="Genomic_DNA"/>
</dbReference>
<protein>
    <submittedName>
        <fullName evidence="2">Uncharacterized protein</fullName>
    </submittedName>
</protein>
<gene>
    <name evidence="2" type="ORF">K443DRAFT_101234</name>
</gene>
<keyword evidence="3" id="KW-1185">Reference proteome</keyword>
<evidence type="ECO:0000313" key="2">
    <source>
        <dbReference type="EMBL" id="KIJ99969.1"/>
    </source>
</evidence>
<accession>A0A0C9WPL9</accession>
<sequence length="338" mass="36807">MPPGEGAHKVEKTAGQLEASLDGQGGTEPISQTKSEHRNIYYRLYTTEGPLESNHPIFSNDRFISRVSSKSVRPPHTAASLKKCVCKIEGMESPEKGALYLSLSERKPLEDSARLALRGNSGPGSSEVDPVIFVVDKGAAGKRTNSASNAGSNELPAWNAEQHYVYYRFYDDDSEAVSKTSFDESDSSLGRIDIFTMPPPHTVASLKNRLVHVEGVSGNDVQLLENEDGEVTLNDGDDIALLTDDFPGSKEDLPIVFTYTKNKTTAPEIPSFPKRLTARGNWAGASLDAAWHSMVIGEIFQTDGVRKNKSLRSGSNRYDAPCYVGINSSGKKACMFLL</sequence>
<reference evidence="3" key="2">
    <citation type="submission" date="2015-01" db="EMBL/GenBank/DDBJ databases">
        <title>Evolutionary Origins and Diversification of the Mycorrhizal Mutualists.</title>
        <authorList>
            <consortium name="DOE Joint Genome Institute"/>
            <consortium name="Mycorrhizal Genomics Consortium"/>
            <person name="Kohler A."/>
            <person name="Kuo A."/>
            <person name="Nagy L.G."/>
            <person name="Floudas D."/>
            <person name="Copeland A."/>
            <person name="Barry K.W."/>
            <person name="Cichocki N."/>
            <person name="Veneault-Fourrey C."/>
            <person name="LaButti K."/>
            <person name="Lindquist E.A."/>
            <person name="Lipzen A."/>
            <person name="Lundell T."/>
            <person name="Morin E."/>
            <person name="Murat C."/>
            <person name="Riley R."/>
            <person name="Ohm R."/>
            <person name="Sun H."/>
            <person name="Tunlid A."/>
            <person name="Henrissat B."/>
            <person name="Grigoriev I.V."/>
            <person name="Hibbett D.S."/>
            <person name="Martin F."/>
        </authorList>
    </citation>
    <scope>NUCLEOTIDE SEQUENCE [LARGE SCALE GENOMIC DNA]</scope>
    <source>
        <strain evidence="3">LaAM-08-1</strain>
    </source>
</reference>
<evidence type="ECO:0000256" key="1">
    <source>
        <dbReference type="SAM" id="MobiDB-lite"/>
    </source>
</evidence>
<dbReference type="OrthoDB" id="2974017at2759"/>
<proteinExistence type="predicted"/>
<evidence type="ECO:0000313" key="3">
    <source>
        <dbReference type="Proteomes" id="UP000054477"/>
    </source>
</evidence>
<reference evidence="2 3" key="1">
    <citation type="submission" date="2014-04" db="EMBL/GenBank/DDBJ databases">
        <authorList>
            <consortium name="DOE Joint Genome Institute"/>
            <person name="Kuo A."/>
            <person name="Kohler A."/>
            <person name="Nagy L.G."/>
            <person name="Floudas D."/>
            <person name="Copeland A."/>
            <person name="Barry K.W."/>
            <person name="Cichocki N."/>
            <person name="Veneault-Fourrey C."/>
            <person name="LaButti K."/>
            <person name="Lindquist E.A."/>
            <person name="Lipzen A."/>
            <person name="Lundell T."/>
            <person name="Morin E."/>
            <person name="Murat C."/>
            <person name="Sun H."/>
            <person name="Tunlid A."/>
            <person name="Henrissat B."/>
            <person name="Grigoriev I.V."/>
            <person name="Hibbett D.S."/>
            <person name="Martin F."/>
            <person name="Nordberg H.P."/>
            <person name="Cantor M.N."/>
            <person name="Hua S.X."/>
        </authorList>
    </citation>
    <scope>NUCLEOTIDE SEQUENCE [LARGE SCALE GENOMIC DNA]</scope>
    <source>
        <strain evidence="2 3">LaAM-08-1</strain>
    </source>
</reference>
<name>A0A0C9WPL9_9AGAR</name>
<organism evidence="2 3">
    <name type="scientific">Laccaria amethystina LaAM-08-1</name>
    <dbReference type="NCBI Taxonomy" id="1095629"/>
    <lineage>
        <taxon>Eukaryota</taxon>
        <taxon>Fungi</taxon>
        <taxon>Dikarya</taxon>
        <taxon>Basidiomycota</taxon>
        <taxon>Agaricomycotina</taxon>
        <taxon>Agaricomycetes</taxon>
        <taxon>Agaricomycetidae</taxon>
        <taxon>Agaricales</taxon>
        <taxon>Agaricineae</taxon>
        <taxon>Hydnangiaceae</taxon>
        <taxon>Laccaria</taxon>
    </lineage>
</organism>
<dbReference type="HOGENOM" id="CLU_033651_2_0_1"/>
<feature type="region of interest" description="Disordered" evidence="1">
    <location>
        <begin position="1"/>
        <end position="34"/>
    </location>
</feature>
<dbReference type="AlphaFoldDB" id="A0A0C9WPL9"/>
<feature type="compositionally biased region" description="Basic and acidic residues" evidence="1">
    <location>
        <begin position="1"/>
        <end position="12"/>
    </location>
</feature>